<evidence type="ECO:0000313" key="4">
    <source>
        <dbReference type="Proteomes" id="UP000824366"/>
    </source>
</evidence>
<evidence type="ECO:0008006" key="5">
    <source>
        <dbReference type="Google" id="ProtNLM"/>
    </source>
</evidence>
<reference evidence="3 4" key="1">
    <citation type="journal article" date="2021" name="Microbiol. Spectr.">
        <title>A Single Bacterium Capable of Oxidation and Reduction of Iron at Circumneutral pH.</title>
        <authorList>
            <person name="Kato S."/>
            <person name="Ohkuma M."/>
        </authorList>
    </citation>
    <scope>NUCLEOTIDE SEQUENCE [LARGE SCALE GENOMIC DNA]</scope>
    <source>
        <strain evidence="3 4">MIZ03</strain>
    </source>
</reference>
<accession>A0ABN6DD39</accession>
<dbReference type="RefSeq" id="WP_223904641.1">
    <property type="nucleotide sequence ID" value="NZ_AP024238.1"/>
</dbReference>
<organism evidence="3 4">
    <name type="scientific">Rhodoferax lithotrophicus</name>
    <dbReference type="NCBI Taxonomy" id="2798804"/>
    <lineage>
        <taxon>Bacteria</taxon>
        <taxon>Pseudomonadati</taxon>
        <taxon>Pseudomonadota</taxon>
        <taxon>Betaproteobacteria</taxon>
        <taxon>Burkholderiales</taxon>
        <taxon>Comamonadaceae</taxon>
        <taxon>Rhodoferax</taxon>
    </lineage>
</organism>
<dbReference type="EMBL" id="AP024238">
    <property type="protein sequence ID" value="BCO28716.1"/>
    <property type="molecule type" value="Genomic_DNA"/>
</dbReference>
<feature type="domain" description="FIST" evidence="1">
    <location>
        <begin position="30"/>
        <end position="222"/>
    </location>
</feature>
<dbReference type="PANTHER" id="PTHR40252">
    <property type="entry name" value="BLR0328 PROTEIN"/>
    <property type="match status" value="1"/>
</dbReference>
<dbReference type="PANTHER" id="PTHR40252:SF2">
    <property type="entry name" value="BLR0328 PROTEIN"/>
    <property type="match status" value="1"/>
</dbReference>
<dbReference type="InterPro" id="IPR019494">
    <property type="entry name" value="FIST_C"/>
</dbReference>
<keyword evidence="4" id="KW-1185">Reference proteome</keyword>
<proteinExistence type="predicted"/>
<gene>
    <name evidence="3" type="ORF">MIZ03_3626</name>
</gene>
<dbReference type="SMART" id="SM01204">
    <property type="entry name" value="FIST_C"/>
    <property type="match status" value="1"/>
</dbReference>
<dbReference type="Pfam" id="PF08495">
    <property type="entry name" value="FIST"/>
    <property type="match status" value="1"/>
</dbReference>
<evidence type="ECO:0000259" key="2">
    <source>
        <dbReference type="SMART" id="SM01204"/>
    </source>
</evidence>
<dbReference type="SMART" id="SM00897">
    <property type="entry name" value="FIST"/>
    <property type="match status" value="1"/>
</dbReference>
<sequence length="385" mass="42441">MNDVERMRFLPSLDATLLDDTLSGWQTGFPHMGVCVLLPEAQKEHVGLVQALCAKRKIPLVGAIFPALIHQAAFHTHGIWLLRFDEMPFYALYADLPVDAPGVEQQTDLIAQQIANQLVGNEEFTLFMLFDAMVPNIGTLLDGVYLQLANRVHYAGANAGSETFQPLPCLFDTSRLVQNGVLLMLLPQHQGAILEHGYHAPAKTVYATSTLGNRISQIDWRPAFKVYQELVQSQYGVQITPQNFYEHAVHFPFGIVRANHHVLVRIPVMLHEDGSLFCVGEVPANSVLTLLQRPMVDTHETMRVLIAGLTELNGDSAGADVLLFYCAGRRLHLGVERSTSELVEFERLTQAGQIAGAVSLGEIGGSTLHGYPLFHNAALLAAHWP</sequence>
<dbReference type="Proteomes" id="UP000824366">
    <property type="component" value="Chromosome"/>
</dbReference>
<name>A0ABN6DD39_9BURK</name>
<feature type="domain" description="FIST C-domain" evidence="2">
    <location>
        <begin position="223"/>
        <end position="366"/>
    </location>
</feature>
<evidence type="ECO:0000313" key="3">
    <source>
        <dbReference type="EMBL" id="BCO28716.1"/>
    </source>
</evidence>
<protein>
    <recommendedName>
        <fullName evidence="5">Histidine kinase</fullName>
    </recommendedName>
</protein>
<evidence type="ECO:0000259" key="1">
    <source>
        <dbReference type="SMART" id="SM00897"/>
    </source>
</evidence>
<dbReference type="Pfam" id="PF10442">
    <property type="entry name" value="FIST_C"/>
    <property type="match status" value="1"/>
</dbReference>
<dbReference type="InterPro" id="IPR013702">
    <property type="entry name" value="FIST_domain_N"/>
</dbReference>